<proteinExistence type="predicted"/>
<accession>A0A9R1WX46</accession>
<dbReference type="Proteomes" id="UP000235145">
    <property type="component" value="Unassembled WGS sequence"/>
</dbReference>
<comment type="caution">
    <text evidence="1">The sequence shown here is derived from an EMBL/GenBank/DDBJ whole genome shotgun (WGS) entry which is preliminary data.</text>
</comment>
<evidence type="ECO:0000313" key="2">
    <source>
        <dbReference type="Proteomes" id="UP000235145"/>
    </source>
</evidence>
<keyword evidence="2" id="KW-1185">Reference proteome</keyword>
<reference evidence="1 2" key="1">
    <citation type="journal article" date="2017" name="Nat. Commun.">
        <title>Genome assembly with in vitro proximity ligation data and whole-genome triplication in lettuce.</title>
        <authorList>
            <person name="Reyes-Chin-Wo S."/>
            <person name="Wang Z."/>
            <person name="Yang X."/>
            <person name="Kozik A."/>
            <person name="Arikit S."/>
            <person name="Song C."/>
            <person name="Xia L."/>
            <person name="Froenicke L."/>
            <person name="Lavelle D.O."/>
            <person name="Truco M.J."/>
            <person name="Xia R."/>
            <person name="Zhu S."/>
            <person name="Xu C."/>
            <person name="Xu H."/>
            <person name="Xu X."/>
            <person name="Cox K."/>
            <person name="Korf I."/>
            <person name="Meyers B.C."/>
            <person name="Michelmore R.W."/>
        </authorList>
    </citation>
    <scope>NUCLEOTIDE SEQUENCE [LARGE SCALE GENOMIC DNA]</scope>
    <source>
        <strain evidence="2">cv. Salinas</strain>
        <tissue evidence="1">Seedlings</tissue>
    </source>
</reference>
<sequence>MVKEMKRVVHKVAFHIEQKYKAKKELKDKVDMHDLETMRNISFTKSDKSRLTTVCDGTVVVNASGVGEPTSRKKINGKDLNVIGNLVHLDQVYRTIGLFRHTIRNTFASKHEKSDLVKQHFLPNKLWIIMKLSWTAYLCPTRTTAKYIWEEKAFRAKAEATINVVGDYVKQYGVLRDYVLELQKTNEGTTVKIDVVFGPIVSSPARQFKRIYLIPTMEPTHWHMLLRVKTLQVGNGFFSVLEKILTCIQIPTSSLSVIDRSYLRLQNTRSIFGRVLHPQPYQTSEL</sequence>
<name>A0A9R1WX46_LACSA</name>
<evidence type="ECO:0000313" key="1">
    <source>
        <dbReference type="EMBL" id="KAJ0192280.1"/>
    </source>
</evidence>
<organism evidence="1 2">
    <name type="scientific">Lactuca sativa</name>
    <name type="common">Garden lettuce</name>
    <dbReference type="NCBI Taxonomy" id="4236"/>
    <lineage>
        <taxon>Eukaryota</taxon>
        <taxon>Viridiplantae</taxon>
        <taxon>Streptophyta</taxon>
        <taxon>Embryophyta</taxon>
        <taxon>Tracheophyta</taxon>
        <taxon>Spermatophyta</taxon>
        <taxon>Magnoliopsida</taxon>
        <taxon>eudicotyledons</taxon>
        <taxon>Gunneridae</taxon>
        <taxon>Pentapetalae</taxon>
        <taxon>asterids</taxon>
        <taxon>campanulids</taxon>
        <taxon>Asterales</taxon>
        <taxon>Asteraceae</taxon>
        <taxon>Cichorioideae</taxon>
        <taxon>Cichorieae</taxon>
        <taxon>Lactucinae</taxon>
        <taxon>Lactuca</taxon>
    </lineage>
</organism>
<gene>
    <name evidence="1" type="ORF">LSAT_V11C800421580</name>
</gene>
<protein>
    <submittedName>
        <fullName evidence="1">Uncharacterized protein</fullName>
    </submittedName>
</protein>
<dbReference type="EMBL" id="NBSK02000008">
    <property type="protein sequence ID" value="KAJ0192280.1"/>
    <property type="molecule type" value="Genomic_DNA"/>
</dbReference>
<dbReference type="AlphaFoldDB" id="A0A9R1WX46"/>